<evidence type="ECO:0000313" key="3">
    <source>
        <dbReference type="Proteomes" id="UP000697995"/>
    </source>
</evidence>
<dbReference type="SUPFAM" id="SSF54427">
    <property type="entry name" value="NTF2-like"/>
    <property type="match status" value="1"/>
</dbReference>
<name>A0ABS1D5A0_9PROT</name>
<dbReference type="InterPro" id="IPR011944">
    <property type="entry name" value="Steroid_delta5-4_isomerase"/>
</dbReference>
<evidence type="ECO:0000259" key="1">
    <source>
        <dbReference type="Pfam" id="PF12680"/>
    </source>
</evidence>
<dbReference type="Gene3D" id="3.10.450.50">
    <property type="match status" value="1"/>
</dbReference>
<dbReference type="InterPro" id="IPR037401">
    <property type="entry name" value="SnoaL-like"/>
</dbReference>
<sequence length="146" mass="15545">MKRAANRAGDVAGAASGRGDIERVLQSYEAALNAADTGAVMAVFTPDGVFMAPNSPSVVGADAIRAAYKGIFQAITFETELQVEEVVQVAPNWAFVRTSSAGFVTVHAIKQRVPDANHELFVLHKGDGHGWKIARYSFSSTNPAPR</sequence>
<dbReference type="RefSeq" id="WP_133222114.1">
    <property type="nucleotide sequence ID" value="NZ_NRSG01000435.1"/>
</dbReference>
<evidence type="ECO:0000313" key="2">
    <source>
        <dbReference type="EMBL" id="MBK1662048.1"/>
    </source>
</evidence>
<dbReference type="NCBIfam" id="TIGR02246">
    <property type="entry name" value="SgcJ/EcaC family oxidoreductase"/>
    <property type="match status" value="1"/>
</dbReference>
<comment type="caution">
    <text evidence="2">The sequence shown here is derived from an EMBL/GenBank/DDBJ whole genome shotgun (WGS) entry which is preliminary data.</text>
</comment>
<protein>
    <recommendedName>
        <fullName evidence="1">SnoaL-like domain-containing protein</fullName>
    </recommendedName>
</protein>
<reference evidence="2 3" key="1">
    <citation type="journal article" date="2020" name="Microorganisms">
        <title>Osmotic Adaptation and Compatible Solute Biosynthesis of Phototrophic Bacteria as Revealed from Genome Analyses.</title>
        <authorList>
            <person name="Imhoff J.F."/>
            <person name="Rahn T."/>
            <person name="Kunzel S."/>
            <person name="Keller A."/>
            <person name="Neulinger S.C."/>
        </authorList>
    </citation>
    <scope>NUCLEOTIDE SEQUENCE [LARGE SCALE GENOMIC DNA]</scope>
    <source>
        <strain evidence="2 3">DSM 15382</strain>
    </source>
</reference>
<proteinExistence type="predicted"/>
<organism evidence="2 3">
    <name type="scientific">Paracraurococcus ruber</name>
    <dbReference type="NCBI Taxonomy" id="77675"/>
    <lineage>
        <taxon>Bacteria</taxon>
        <taxon>Pseudomonadati</taxon>
        <taxon>Pseudomonadota</taxon>
        <taxon>Alphaproteobacteria</taxon>
        <taxon>Acetobacterales</taxon>
        <taxon>Roseomonadaceae</taxon>
        <taxon>Paracraurococcus</taxon>
    </lineage>
</organism>
<dbReference type="InterPro" id="IPR032710">
    <property type="entry name" value="NTF2-like_dom_sf"/>
</dbReference>
<dbReference type="EMBL" id="NRSG01000435">
    <property type="protein sequence ID" value="MBK1662048.1"/>
    <property type="molecule type" value="Genomic_DNA"/>
</dbReference>
<gene>
    <name evidence="2" type="ORF">CKO45_28060</name>
</gene>
<feature type="domain" description="SnoaL-like" evidence="1">
    <location>
        <begin position="26"/>
        <end position="101"/>
    </location>
</feature>
<accession>A0ABS1D5A0</accession>
<dbReference type="Pfam" id="PF12680">
    <property type="entry name" value="SnoaL_2"/>
    <property type="match status" value="1"/>
</dbReference>
<dbReference type="Proteomes" id="UP000697995">
    <property type="component" value="Unassembled WGS sequence"/>
</dbReference>
<keyword evidence="3" id="KW-1185">Reference proteome</keyword>